<organism evidence="2">
    <name type="scientific">Populus davidiana</name>
    <dbReference type="NCBI Taxonomy" id="266767"/>
    <lineage>
        <taxon>Eukaryota</taxon>
        <taxon>Viridiplantae</taxon>
        <taxon>Streptophyta</taxon>
        <taxon>Embryophyta</taxon>
        <taxon>Tracheophyta</taxon>
        <taxon>Spermatophyta</taxon>
        <taxon>Magnoliopsida</taxon>
        <taxon>eudicotyledons</taxon>
        <taxon>Gunneridae</taxon>
        <taxon>Pentapetalae</taxon>
        <taxon>rosids</taxon>
        <taxon>fabids</taxon>
        <taxon>Malpighiales</taxon>
        <taxon>Salicaceae</taxon>
        <taxon>Saliceae</taxon>
        <taxon>Populus</taxon>
    </lineage>
</organism>
<protein>
    <submittedName>
        <fullName evidence="2">Uncharacterized protein</fullName>
    </submittedName>
</protein>
<dbReference type="AlphaFoldDB" id="A0A6M2FDT9"/>
<proteinExistence type="predicted"/>
<sequence>MPFFLSSSETSSRSSLIPLSLTLIQPPQHCHKPLSRPSTTITQAPFPLASHCEIQPPIIYKIRQPLSLDFHAGQRYPHQQCRYLSSTQQPMSTVSPSPPTDSSNHQTSSLPMPLSRTIHQPINTSLSITTESAQSC</sequence>
<reference evidence="2" key="1">
    <citation type="submission" date="2020-03" db="EMBL/GenBank/DDBJ databases">
        <authorList>
            <person name="Zhang R."/>
        </authorList>
    </citation>
    <scope>NUCLEOTIDE SEQUENCE</scope>
</reference>
<accession>A0A6M2FDT9</accession>
<evidence type="ECO:0000313" key="2">
    <source>
        <dbReference type="EMBL" id="NUU94565.1"/>
    </source>
</evidence>
<name>A0A6M2FDT9_9ROSI</name>
<feature type="compositionally biased region" description="Low complexity" evidence="1">
    <location>
        <begin position="85"/>
        <end position="103"/>
    </location>
</feature>
<evidence type="ECO:0000256" key="1">
    <source>
        <dbReference type="SAM" id="MobiDB-lite"/>
    </source>
</evidence>
<dbReference type="EMBL" id="GILB01014232">
    <property type="protein sequence ID" value="NUU94565.1"/>
    <property type="molecule type" value="Transcribed_RNA"/>
</dbReference>
<feature type="region of interest" description="Disordered" evidence="1">
    <location>
        <begin position="82"/>
        <end position="115"/>
    </location>
</feature>